<dbReference type="SUPFAM" id="SSF56672">
    <property type="entry name" value="DNA/RNA polymerases"/>
    <property type="match status" value="1"/>
</dbReference>
<dbReference type="PANTHER" id="PTHR19446">
    <property type="entry name" value="REVERSE TRANSCRIPTASES"/>
    <property type="match status" value="1"/>
</dbReference>
<dbReference type="CDD" id="cd01650">
    <property type="entry name" value="RT_nLTR_like"/>
    <property type="match status" value="1"/>
</dbReference>
<reference evidence="3" key="1">
    <citation type="journal article" date="2003" name="Mol. Biol. Evol.">
        <title>Evolution of target specificity in R1 clade non-LTR retrotransposons.</title>
        <authorList>
            <person name="Kojima K.K."/>
            <person name="Fujiwara H."/>
        </authorList>
    </citation>
    <scope>NUCLEOTIDE SEQUENCE</scope>
</reference>
<dbReference type="EMBL" id="AB090819">
    <property type="protein sequence ID" value="BAC57914.1"/>
    <property type="molecule type" value="Genomic_DNA"/>
</dbReference>
<feature type="region of interest" description="Disordered" evidence="1">
    <location>
        <begin position="381"/>
        <end position="403"/>
    </location>
</feature>
<dbReference type="InterPro" id="IPR043502">
    <property type="entry name" value="DNA/RNA_pol_sf"/>
</dbReference>
<dbReference type="SUPFAM" id="SSF56219">
    <property type="entry name" value="DNase I-like"/>
    <property type="match status" value="1"/>
</dbReference>
<name>Q868R6_ANOGA</name>
<evidence type="ECO:0000256" key="1">
    <source>
        <dbReference type="SAM" id="MobiDB-lite"/>
    </source>
</evidence>
<evidence type="ECO:0000259" key="2">
    <source>
        <dbReference type="PROSITE" id="PS50878"/>
    </source>
</evidence>
<dbReference type="Gene3D" id="3.60.10.10">
    <property type="entry name" value="Endonuclease/exonuclease/phosphatase"/>
    <property type="match status" value="1"/>
</dbReference>
<keyword evidence="3" id="KW-0548">Nucleotidyltransferase</keyword>
<accession>Q868R6</accession>
<dbReference type="PROSITE" id="PS50878">
    <property type="entry name" value="RT_POL"/>
    <property type="match status" value="1"/>
</dbReference>
<protein>
    <submittedName>
        <fullName evidence="3">Reverse transcriptase</fullName>
    </submittedName>
</protein>
<dbReference type="InterPro" id="IPR036691">
    <property type="entry name" value="Endo/exonu/phosph_ase_sf"/>
</dbReference>
<dbReference type="AlphaFoldDB" id="Q868R6"/>
<feature type="domain" description="Reverse transcriptase" evidence="2">
    <location>
        <begin position="446"/>
        <end position="721"/>
    </location>
</feature>
<dbReference type="VEuPathDB" id="VectorBase:AGAMI1_010439"/>
<organism evidence="3">
    <name type="scientific">Anopheles gambiae</name>
    <name type="common">African malaria mosquito</name>
    <dbReference type="NCBI Taxonomy" id="7165"/>
    <lineage>
        <taxon>Eukaryota</taxon>
        <taxon>Metazoa</taxon>
        <taxon>Ecdysozoa</taxon>
        <taxon>Arthropoda</taxon>
        <taxon>Hexapoda</taxon>
        <taxon>Insecta</taxon>
        <taxon>Pterygota</taxon>
        <taxon>Neoptera</taxon>
        <taxon>Endopterygota</taxon>
        <taxon>Diptera</taxon>
        <taxon>Nematocera</taxon>
        <taxon>Culicoidea</taxon>
        <taxon>Culicidae</taxon>
        <taxon>Anophelinae</taxon>
        <taxon>Anopheles</taxon>
    </lineage>
</organism>
<keyword evidence="3" id="KW-0808">Transferase</keyword>
<dbReference type="CDD" id="cd09077">
    <property type="entry name" value="R1-I-EN"/>
    <property type="match status" value="1"/>
</dbReference>
<dbReference type="InterPro" id="IPR000477">
    <property type="entry name" value="RT_dom"/>
</dbReference>
<dbReference type="InterPro" id="IPR005135">
    <property type="entry name" value="Endo/exonuclease/phosphatase"/>
</dbReference>
<dbReference type="Pfam" id="PF00078">
    <property type="entry name" value="RVT_1"/>
    <property type="match status" value="1"/>
</dbReference>
<keyword evidence="3" id="KW-0695">RNA-directed DNA polymerase</keyword>
<evidence type="ECO:0000313" key="3">
    <source>
        <dbReference type="EMBL" id="BAC57914.1"/>
    </source>
</evidence>
<proteinExistence type="predicted"/>
<dbReference type="Pfam" id="PF14529">
    <property type="entry name" value="Exo_endo_phos_2"/>
    <property type="match status" value="1"/>
</dbReference>
<feature type="region of interest" description="Disordered" evidence="1">
    <location>
        <begin position="996"/>
        <end position="1022"/>
    </location>
</feature>
<feature type="compositionally biased region" description="Polar residues" evidence="1">
    <location>
        <begin position="387"/>
        <end position="400"/>
    </location>
</feature>
<sequence>MVKLIQHNQNHCGAAFNLMWQTAREREVDLFIVADPVKNQRHNNNIVYSEDQLAAIVTCGNLPIQKIVNKASRGMLAVEVGGILIVSAYAPPSWTVQEFEELLDNIVLTVSGSSKFVVAGDFNAWSSSWANTLGARGESQRLRGDTLLAAFAGLEMVLMNNGQDTFVTPERKSAIDLTFVSQSLMETTGWEVLPDYMNSDHIGILITIGKEQTPSPRDNAKKGWKTTLYHKELFAAALDRILHEMRVDTPDDLVKALDKACDATMSRLKKTCRWRGVYWWTSVIADLRRKSKAASRVAQRAYDTPEFPDKRREYKLARNALKREIKRTKKATWYRLVNMSDIILFGEVYVILKRMVGGNRVPKELDPEKLNTIIDELFPSHPVTDWPTHQPTTSQENPESVTDEEIRNIGRSLKSRKVPGPDGIPNAALATAMIEEPTIFKKVYQRCLDTGVFPDNWKKQRLVLSIPKPGKRPGESGSSRPICLIDGVAKGLERVILHRLNNHIERVQGLSENQYGFRKGRATTDAIEKVLSIASASRARNRGANRFCAVVTLDVKNAFNSASWTAIARSLQRINIPKYLYDIIGNYFRNRVLLYETNEGNRERVVTAGVPQGSVLGPTLWNLMYNEVLGLTLYDGASLIGFADDIVLVAVGSRIDDLENTIETSINIIRQWMESVELQLNISKTEYILVSSHRSRQESQIIVEGHTIRSSRHLKYLGIMIDDRLEYTQHIKYVAERAVTNTNALVRMMPNRSGPRSSRRRIIANTIIAGIRYASSIWAESLKFECRKQWLRRCHRPLVNRVISAFRSTSHDAACVIAGMMPLHILIDEDYRVRQRSITTGVSSKLARIAERPYSVEAWQREWSTTTSGSWTRRLIPNIQPWITRRHGNIEFHMSQFLSGHGFFRSHLHRMGYVPSPVCPACGDENQTAEHTIFICGMYLLTRLRLEQDLQADFDVENAINIMCSDEVTWNRVAEYVHEVMENQYNLQCSYRGNSDRELQNQEAASQETSPERAGISMNEDN</sequence>
<dbReference type="GO" id="GO:0003964">
    <property type="term" value="F:RNA-directed DNA polymerase activity"/>
    <property type="evidence" value="ECO:0007669"/>
    <property type="project" value="UniProtKB-KW"/>
</dbReference>